<sequence>MQLNGLTVIGCDGTNVNTGNKGGIIRLMELDLNRPLQWCICLLQANELPLRHLLNILDGATSGHTEFCRPIRKAIKTCEELPVAPFSSISVENMPHNIDRIVLRNDQQYPYDICLAISRVECYSDMALRKPGSVAHSRWQTTADFKAKDYFALINWQRVGRFEPPLLMNVPFKEIEAMVKVRKTVEWSKYPCHTQAVERCIRLVSEASESVYGEEKRHGFILNRIQSKSLINHYNTKKDYNL</sequence>
<dbReference type="PANTHER" id="PTHR46409">
    <property type="entry name" value="HTH PSQ-TYPE DOMAIN-CONTAINING PROTEIN"/>
    <property type="match status" value="1"/>
</dbReference>
<evidence type="ECO:0000313" key="2">
    <source>
        <dbReference type="Proteomes" id="UP000499080"/>
    </source>
</evidence>
<protein>
    <submittedName>
        <fullName evidence="1">Uncharacterized protein</fullName>
    </submittedName>
</protein>
<comment type="caution">
    <text evidence="1">The sequence shown here is derived from an EMBL/GenBank/DDBJ whole genome shotgun (WGS) entry which is preliminary data.</text>
</comment>
<dbReference type="PANTHER" id="PTHR46409:SF1">
    <property type="entry name" value="HTH PSQ-TYPE DOMAIN-CONTAINING PROTEIN"/>
    <property type="match status" value="1"/>
</dbReference>
<gene>
    <name evidence="1" type="ORF">AVEN_63232_1</name>
</gene>
<evidence type="ECO:0000313" key="1">
    <source>
        <dbReference type="EMBL" id="GBL85919.1"/>
    </source>
</evidence>
<keyword evidence="2" id="KW-1185">Reference proteome</keyword>
<name>A0A4Y2B367_ARAVE</name>
<dbReference type="Proteomes" id="UP000499080">
    <property type="component" value="Unassembled WGS sequence"/>
</dbReference>
<reference evidence="1 2" key="1">
    <citation type="journal article" date="2019" name="Sci. Rep.">
        <title>Orb-weaving spider Araneus ventricosus genome elucidates the spidroin gene catalogue.</title>
        <authorList>
            <person name="Kono N."/>
            <person name="Nakamura H."/>
            <person name="Ohtoshi R."/>
            <person name="Moran D.A.P."/>
            <person name="Shinohara A."/>
            <person name="Yoshida Y."/>
            <person name="Fujiwara M."/>
            <person name="Mori M."/>
            <person name="Tomita M."/>
            <person name="Arakawa K."/>
        </authorList>
    </citation>
    <scope>NUCLEOTIDE SEQUENCE [LARGE SCALE GENOMIC DNA]</scope>
</reference>
<accession>A0A4Y2B367</accession>
<organism evidence="1 2">
    <name type="scientific">Araneus ventricosus</name>
    <name type="common">Orbweaver spider</name>
    <name type="synonym">Epeira ventricosa</name>
    <dbReference type="NCBI Taxonomy" id="182803"/>
    <lineage>
        <taxon>Eukaryota</taxon>
        <taxon>Metazoa</taxon>
        <taxon>Ecdysozoa</taxon>
        <taxon>Arthropoda</taxon>
        <taxon>Chelicerata</taxon>
        <taxon>Arachnida</taxon>
        <taxon>Araneae</taxon>
        <taxon>Araneomorphae</taxon>
        <taxon>Entelegynae</taxon>
        <taxon>Araneoidea</taxon>
        <taxon>Araneidae</taxon>
        <taxon>Araneus</taxon>
    </lineage>
</organism>
<proteinExistence type="predicted"/>
<dbReference type="AlphaFoldDB" id="A0A4Y2B367"/>
<dbReference type="EMBL" id="BGPR01000045">
    <property type="protein sequence ID" value="GBL85919.1"/>
    <property type="molecule type" value="Genomic_DNA"/>
</dbReference>
<dbReference type="OrthoDB" id="6617942at2759"/>